<dbReference type="EMBL" id="DXAN01000023">
    <property type="protein sequence ID" value="HJA08974.1"/>
    <property type="molecule type" value="Genomic_DNA"/>
</dbReference>
<keyword evidence="5" id="KW-0862">Zinc</keyword>
<sequence>MCEGNQVLLPFSETLPLDEIVELTQRLIEFHSTPDNPAELAACRAFLTEWCAREGLNARAYDVRPGGVLYVGPDSGRAPLLLLSHFDVAAGPDALFSPLLCDDQLYGRGALDDKYAVALSLVLYREACRTAEQHGGTQEDVPLMLLLSGGGEEDDMLGIQSVLETLMPEFCIALDGGEPKHIVIKEKGMLRLELASYGEAADGAQPWKGKNATNTLIADYLVLLSLLQRKDNISDPTYWHPTLNLNKLRAGLSPNLVPDSATAQLDVRFTEYDDPKILYDELRRSISGSLGIVSEAPVFESLPSPWRNLLFRVTGASAAKGHGGSGAHHFSQLGLSGVAWGADGDDSRHSMSEHLNISSLRPVYEGLVRMVNAAFDYKKENAG</sequence>
<dbReference type="GO" id="GO:0016787">
    <property type="term" value="F:hydrolase activity"/>
    <property type="evidence" value="ECO:0007669"/>
    <property type="project" value="UniProtKB-KW"/>
</dbReference>
<dbReference type="Gene3D" id="3.40.630.10">
    <property type="entry name" value="Zn peptidases"/>
    <property type="match status" value="1"/>
</dbReference>
<dbReference type="PANTHER" id="PTHR43808">
    <property type="entry name" value="ACETYLORNITHINE DEACETYLASE"/>
    <property type="match status" value="1"/>
</dbReference>
<protein>
    <submittedName>
        <fullName evidence="7">M20/M25/M40 family metallo-hydrolase</fullName>
    </submittedName>
</protein>
<organism evidence="7 8">
    <name type="scientific">Candidatus Mailhella merdigallinarum</name>
    <dbReference type="NCBI Taxonomy" id="2838658"/>
    <lineage>
        <taxon>Bacteria</taxon>
        <taxon>Pseudomonadati</taxon>
        <taxon>Thermodesulfobacteriota</taxon>
        <taxon>Desulfovibrionia</taxon>
        <taxon>Desulfovibrionales</taxon>
        <taxon>Desulfovibrionaceae</taxon>
        <taxon>Mailhella</taxon>
    </lineage>
</organism>
<evidence type="ECO:0000313" key="8">
    <source>
        <dbReference type="Proteomes" id="UP000824225"/>
    </source>
</evidence>
<proteinExistence type="inferred from homology"/>
<dbReference type="Proteomes" id="UP000824225">
    <property type="component" value="Unassembled WGS sequence"/>
</dbReference>
<comment type="similarity">
    <text evidence="2">Belongs to the peptidase M20A family.</text>
</comment>
<dbReference type="Pfam" id="PF01546">
    <property type="entry name" value="Peptidase_M20"/>
    <property type="match status" value="1"/>
</dbReference>
<dbReference type="GO" id="GO:0046872">
    <property type="term" value="F:metal ion binding"/>
    <property type="evidence" value="ECO:0007669"/>
    <property type="project" value="UniProtKB-KW"/>
</dbReference>
<dbReference type="InterPro" id="IPR036264">
    <property type="entry name" value="Bact_exopeptidase_dim_dom"/>
</dbReference>
<evidence type="ECO:0000256" key="1">
    <source>
        <dbReference type="ARBA" id="ARBA00001947"/>
    </source>
</evidence>
<evidence type="ECO:0000256" key="5">
    <source>
        <dbReference type="ARBA" id="ARBA00022833"/>
    </source>
</evidence>
<dbReference type="InterPro" id="IPR050072">
    <property type="entry name" value="Peptidase_M20A"/>
</dbReference>
<dbReference type="SUPFAM" id="SSF55031">
    <property type="entry name" value="Bacterial exopeptidase dimerisation domain"/>
    <property type="match status" value="1"/>
</dbReference>
<dbReference type="AlphaFoldDB" id="A0A9D2HEG5"/>
<keyword evidence="4" id="KW-0378">Hydrolase</keyword>
<reference evidence="7" key="2">
    <citation type="submission" date="2021-04" db="EMBL/GenBank/DDBJ databases">
        <authorList>
            <person name="Gilroy R."/>
        </authorList>
    </citation>
    <scope>NUCLEOTIDE SEQUENCE</scope>
    <source>
        <strain evidence="7">CHK186-16707</strain>
    </source>
</reference>
<evidence type="ECO:0000256" key="4">
    <source>
        <dbReference type="ARBA" id="ARBA00022801"/>
    </source>
</evidence>
<evidence type="ECO:0000256" key="3">
    <source>
        <dbReference type="ARBA" id="ARBA00022723"/>
    </source>
</evidence>
<dbReference type="SUPFAM" id="SSF53187">
    <property type="entry name" value="Zn-dependent exopeptidases"/>
    <property type="match status" value="1"/>
</dbReference>
<gene>
    <name evidence="7" type="ORF">H9962_07275</name>
</gene>
<evidence type="ECO:0000256" key="2">
    <source>
        <dbReference type="ARBA" id="ARBA00006247"/>
    </source>
</evidence>
<comment type="cofactor">
    <cofactor evidence="1">
        <name>Zn(2+)</name>
        <dbReference type="ChEBI" id="CHEBI:29105"/>
    </cofactor>
</comment>
<dbReference type="Pfam" id="PF07687">
    <property type="entry name" value="M20_dimer"/>
    <property type="match status" value="1"/>
</dbReference>
<comment type="caution">
    <text evidence="7">The sequence shown here is derived from an EMBL/GenBank/DDBJ whole genome shotgun (WGS) entry which is preliminary data.</text>
</comment>
<keyword evidence="3" id="KW-0479">Metal-binding</keyword>
<evidence type="ECO:0000313" key="7">
    <source>
        <dbReference type="EMBL" id="HJA08974.1"/>
    </source>
</evidence>
<name>A0A9D2HEG5_9BACT</name>
<feature type="domain" description="Peptidase M20 dimerisation" evidence="6">
    <location>
        <begin position="185"/>
        <end position="284"/>
    </location>
</feature>
<dbReference type="Gene3D" id="3.30.70.360">
    <property type="match status" value="1"/>
</dbReference>
<dbReference type="PANTHER" id="PTHR43808:SF8">
    <property type="entry name" value="PEPTIDASE M20 DIMERISATION DOMAIN-CONTAINING PROTEIN"/>
    <property type="match status" value="1"/>
</dbReference>
<dbReference type="InterPro" id="IPR002933">
    <property type="entry name" value="Peptidase_M20"/>
</dbReference>
<reference evidence="7" key="1">
    <citation type="journal article" date="2021" name="PeerJ">
        <title>Extensive microbial diversity within the chicken gut microbiome revealed by metagenomics and culture.</title>
        <authorList>
            <person name="Gilroy R."/>
            <person name="Ravi A."/>
            <person name="Getino M."/>
            <person name="Pursley I."/>
            <person name="Horton D.L."/>
            <person name="Alikhan N.F."/>
            <person name="Baker D."/>
            <person name="Gharbi K."/>
            <person name="Hall N."/>
            <person name="Watson M."/>
            <person name="Adriaenssens E.M."/>
            <person name="Foster-Nyarko E."/>
            <person name="Jarju S."/>
            <person name="Secka A."/>
            <person name="Antonio M."/>
            <person name="Oren A."/>
            <person name="Chaudhuri R.R."/>
            <person name="La Ragione R."/>
            <person name="Hildebrand F."/>
            <person name="Pallen M.J."/>
        </authorList>
    </citation>
    <scope>NUCLEOTIDE SEQUENCE</scope>
    <source>
        <strain evidence="7">CHK186-16707</strain>
    </source>
</reference>
<dbReference type="InterPro" id="IPR011650">
    <property type="entry name" value="Peptidase_M20_dimer"/>
</dbReference>
<evidence type="ECO:0000259" key="6">
    <source>
        <dbReference type="Pfam" id="PF07687"/>
    </source>
</evidence>
<accession>A0A9D2HEG5</accession>